<keyword evidence="3" id="KW-1185">Reference proteome</keyword>
<feature type="region of interest" description="Disordered" evidence="1">
    <location>
        <begin position="1"/>
        <end position="23"/>
    </location>
</feature>
<dbReference type="Proteomes" id="UP000024837">
    <property type="component" value="Unassembled WGS sequence"/>
</dbReference>
<gene>
    <name evidence="2" type="ORF">DRE_00963</name>
</gene>
<accession>W7HP24</accession>
<organism evidence="2 3">
    <name type="scientific">Drechslerella stenobrocha 248</name>
    <dbReference type="NCBI Taxonomy" id="1043628"/>
    <lineage>
        <taxon>Eukaryota</taxon>
        <taxon>Fungi</taxon>
        <taxon>Dikarya</taxon>
        <taxon>Ascomycota</taxon>
        <taxon>Pezizomycotina</taxon>
        <taxon>Orbiliomycetes</taxon>
        <taxon>Orbiliales</taxon>
        <taxon>Orbiliaceae</taxon>
        <taxon>Drechslerella</taxon>
    </lineage>
</organism>
<sequence>MSTTQPTSHPEDHHHPDDDVDFDNGFIFPRSGSLRKALAAIRGQAIPKDFDKDSPDTNLYRRSLVRGIRKHPGFATSLYGVSPVFSRAINARKIMSNEIPEIESVESTPYCIWYPETATEDTYRSLAARYPQLRYNVGRACAVAGYTALYQELNLLPDISIAEEAFDNGHLEIYNLITSSPVRYAVMDDYTLTVDTDSPRAPAFLNCDTAVRSYLAYRNNFAGIVHPYIFDIEEDHKIAASRAHSSNSKQPFKADATPYLYALLPPDLPPLNKDLLIYSSAYYGNMERYSRLRRPTPRPSEPACLIRGIYHSTPFAKWCSTSLSPVLNENPGIIRAIHARSIMNNDLSNITSNTPSSHMPYMIWYPSLPHGLTLLELVRRQPGMRQAAARACIVARDAETWEKLDPSPDEYLLAEARVCLWNFFAEDLDRRVAERGMLPPTYVEREYLRSVTVQDARESSGYFLLPGLTGYEFLAGTEGGWNYDGAICDFGAINLAVSAYGSDTAARTNEPVSLEQLYPEPAEATPSADNAN</sequence>
<evidence type="ECO:0000313" key="2">
    <source>
        <dbReference type="EMBL" id="EWC44904.1"/>
    </source>
</evidence>
<dbReference type="EMBL" id="KI966433">
    <property type="protein sequence ID" value="EWC44904.1"/>
    <property type="molecule type" value="Genomic_DNA"/>
</dbReference>
<name>W7HP24_9PEZI</name>
<dbReference type="HOGENOM" id="CLU_027146_1_0_1"/>
<protein>
    <submittedName>
        <fullName evidence="2">Uncharacterized protein</fullName>
    </submittedName>
</protein>
<evidence type="ECO:0000256" key="1">
    <source>
        <dbReference type="SAM" id="MobiDB-lite"/>
    </source>
</evidence>
<reference evidence="2 3" key="1">
    <citation type="submission" date="2013-05" db="EMBL/GenBank/DDBJ databases">
        <title>Drechslerella stenobrocha genome reveals carnivorous origination and mechanical trapping mechanism of predatory fungi.</title>
        <authorList>
            <person name="Liu X."/>
            <person name="Zhang W."/>
            <person name="Liu K."/>
        </authorList>
    </citation>
    <scope>NUCLEOTIDE SEQUENCE [LARGE SCALE GENOMIC DNA]</scope>
    <source>
        <strain evidence="2 3">248</strain>
    </source>
</reference>
<evidence type="ECO:0000313" key="3">
    <source>
        <dbReference type="Proteomes" id="UP000024837"/>
    </source>
</evidence>
<feature type="region of interest" description="Disordered" evidence="1">
    <location>
        <begin position="511"/>
        <end position="532"/>
    </location>
</feature>
<dbReference type="OrthoDB" id="4360026at2759"/>
<proteinExistence type="predicted"/>
<dbReference type="AlphaFoldDB" id="W7HP24"/>